<comment type="caution">
    <text evidence="3">The sequence shown here is derived from an EMBL/GenBank/DDBJ whole genome shotgun (WGS) entry which is preliminary data.</text>
</comment>
<dbReference type="InterPro" id="IPR010982">
    <property type="entry name" value="Lambda_DNA-bd_dom_sf"/>
</dbReference>
<dbReference type="EMBL" id="WFLM01000001">
    <property type="protein sequence ID" value="KAB8040848.1"/>
    <property type="molecule type" value="Genomic_DNA"/>
</dbReference>
<reference evidence="3 4" key="1">
    <citation type="submission" date="2019-10" db="EMBL/GenBank/DDBJ databases">
        <title>New species of Slilvanegrellaceae.</title>
        <authorList>
            <person name="Pitt A."/>
            <person name="Hahn M.W."/>
        </authorList>
    </citation>
    <scope>NUCLEOTIDE SEQUENCE [LARGE SCALE GENOMIC DNA]</scope>
    <source>
        <strain evidence="3 4">SP-Ram-0.45-NSY-1</strain>
    </source>
</reference>
<evidence type="ECO:0000313" key="4">
    <source>
        <dbReference type="Proteomes" id="UP000437748"/>
    </source>
</evidence>
<dbReference type="SUPFAM" id="SSF47413">
    <property type="entry name" value="lambda repressor-like DNA-binding domains"/>
    <property type="match status" value="1"/>
</dbReference>
<dbReference type="Gene3D" id="1.10.260.40">
    <property type="entry name" value="lambda repressor-like DNA-binding domains"/>
    <property type="match status" value="1"/>
</dbReference>
<dbReference type="OrthoDB" id="5654269at2"/>
<feature type="domain" description="HTH cro/C1-type" evidence="2">
    <location>
        <begin position="81"/>
        <end position="134"/>
    </location>
</feature>
<evidence type="ECO:0000259" key="2">
    <source>
        <dbReference type="PROSITE" id="PS50943"/>
    </source>
</evidence>
<dbReference type="Proteomes" id="UP000437748">
    <property type="component" value="Unassembled WGS sequence"/>
</dbReference>
<dbReference type="Pfam" id="PF01381">
    <property type="entry name" value="HTH_3"/>
    <property type="match status" value="1"/>
</dbReference>
<proteinExistence type="predicted"/>
<accession>A0A6N6W0L6</accession>
<dbReference type="GO" id="GO:0003677">
    <property type="term" value="F:DNA binding"/>
    <property type="evidence" value="ECO:0007669"/>
    <property type="project" value="InterPro"/>
</dbReference>
<dbReference type="SMART" id="SM00530">
    <property type="entry name" value="HTH_XRE"/>
    <property type="match status" value="1"/>
</dbReference>
<dbReference type="PROSITE" id="PS50943">
    <property type="entry name" value="HTH_CROC1"/>
    <property type="match status" value="1"/>
</dbReference>
<keyword evidence="4" id="KW-1185">Reference proteome</keyword>
<keyword evidence="1" id="KW-0175">Coiled coil</keyword>
<dbReference type="CDD" id="cd00093">
    <property type="entry name" value="HTH_XRE"/>
    <property type="match status" value="1"/>
</dbReference>
<organism evidence="3 4">
    <name type="scientific">Silvanigrella paludirubra</name>
    <dbReference type="NCBI Taxonomy" id="2499159"/>
    <lineage>
        <taxon>Bacteria</taxon>
        <taxon>Pseudomonadati</taxon>
        <taxon>Bdellovibrionota</taxon>
        <taxon>Oligoflexia</taxon>
        <taxon>Silvanigrellales</taxon>
        <taxon>Silvanigrellaceae</taxon>
        <taxon>Silvanigrella</taxon>
    </lineage>
</organism>
<evidence type="ECO:0000313" key="3">
    <source>
        <dbReference type="EMBL" id="KAB8040848.1"/>
    </source>
</evidence>
<name>A0A6N6W0L6_9BACT</name>
<dbReference type="AlphaFoldDB" id="A0A6N6W0L6"/>
<dbReference type="InterPro" id="IPR001387">
    <property type="entry name" value="Cro/C1-type_HTH"/>
</dbReference>
<evidence type="ECO:0000256" key="1">
    <source>
        <dbReference type="SAM" id="Coils"/>
    </source>
</evidence>
<protein>
    <submittedName>
        <fullName evidence="3">Helix-turn-helix domain-containing protein</fullName>
    </submittedName>
</protein>
<dbReference type="RefSeq" id="WP_153418369.1">
    <property type="nucleotide sequence ID" value="NZ_WFLM01000001.1"/>
</dbReference>
<feature type="coiled-coil region" evidence="1">
    <location>
        <begin position="39"/>
        <end position="66"/>
    </location>
</feature>
<sequence>MITSQKQLLAAKEKVKILKESIITEQKKNKPEVLKLATVGQIEELISEIESEINEYELLKNNKSSEIQIFSLEDLMNAPIKYRIAKGMTIEDFARKVHIHSRQIARYELDHYHNATTDTLLKILVCLDVKISGMVKL</sequence>
<gene>
    <name evidence="3" type="ORF">GCL60_02665</name>
</gene>